<dbReference type="InterPro" id="IPR004849">
    <property type="entry name" value="6DGDH_YqeC"/>
</dbReference>
<sequence length="328" mass="35294">MQLGMIGLGRMGANIVRRLLRHGHECVVYNRTAEKVRQLEGEGAIGATTLDAFVDKLATPRAVWVMLPAGEPTEQTIGALAERLQPGDIVIDGGNSYYKDDVRRARLLAERGIGFVDVGTSGGVWGLERGYCLMIGGEEQNVRYLDPLLVALAPGRGEIPSTPGREGLDARAEMGYLHCGLVGGGHFVKMVHNGIEYGLMQAYAEGFDILRGAGAPELPEGHRYHFNLADVAEVWRRGSVVSSWLLDLSAIALAGDPQLAGYSGFVQDSGEGRWTVAAALEEGVSAEVLSAALYTRFRSRQEHTFAEKVLSAMRFQFGGHTEHTGAGG</sequence>
<dbReference type="RefSeq" id="WP_230841985.1">
    <property type="nucleotide sequence ID" value="NZ_CP063845.1"/>
</dbReference>
<dbReference type="InterPro" id="IPR013328">
    <property type="entry name" value="6PGD_dom2"/>
</dbReference>
<keyword evidence="6" id="KW-1185">Reference proteome</keyword>
<dbReference type="Gene3D" id="1.10.1040.10">
    <property type="entry name" value="N-(1-d-carboxylethyl)-l-norvaline Dehydrogenase, domain 2"/>
    <property type="match status" value="1"/>
</dbReference>
<dbReference type="PRINTS" id="PR00076">
    <property type="entry name" value="6PGDHDRGNASE"/>
</dbReference>
<dbReference type="SMART" id="SM01350">
    <property type="entry name" value="6PGD"/>
    <property type="match status" value="1"/>
</dbReference>
<dbReference type="InterPro" id="IPR006114">
    <property type="entry name" value="6PGDH_C"/>
</dbReference>
<proteinExistence type="inferred from homology"/>
<dbReference type="InterPro" id="IPR006183">
    <property type="entry name" value="Pgluconate_DH"/>
</dbReference>
<dbReference type="Pfam" id="PF00393">
    <property type="entry name" value="6PGD"/>
    <property type="match status" value="1"/>
</dbReference>
<dbReference type="Proteomes" id="UP001054846">
    <property type="component" value="Chromosome"/>
</dbReference>
<evidence type="ECO:0000259" key="4">
    <source>
        <dbReference type="SMART" id="SM01350"/>
    </source>
</evidence>
<protein>
    <submittedName>
        <fullName evidence="5">Decarboxylating 6-phosphogluconate dehydrogenase</fullName>
    </submittedName>
</protein>
<reference evidence="5 6" key="1">
    <citation type="journal article" date="2021" name="Genome Biol. Evol.">
        <title>Complete Genome Sequencing of a Novel Gloeobacter Species from a Waterfall Cave in Mexico.</title>
        <authorList>
            <person name="Saw J.H."/>
            <person name="Cardona T."/>
            <person name="Montejano G."/>
        </authorList>
    </citation>
    <scope>NUCLEOTIDE SEQUENCE [LARGE SCALE GENOMIC DNA]</scope>
    <source>
        <strain evidence="5">MG652769</strain>
    </source>
</reference>
<dbReference type="Pfam" id="PF03446">
    <property type="entry name" value="NAD_binding_2"/>
    <property type="match status" value="1"/>
</dbReference>
<dbReference type="InterPro" id="IPR036291">
    <property type="entry name" value="NAD(P)-bd_dom_sf"/>
</dbReference>
<evidence type="ECO:0000313" key="5">
    <source>
        <dbReference type="EMBL" id="UFP94920.1"/>
    </source>
</evidence>
<evidence type="ECO:0000256" key="1">
    <source>
        <dbReference type="ARBA" id="ARBA00008419"/>
    </source>
</evidence>
<evidence type="ECO:0000256" key="2">
    <source>
        <dbReference type="ARBA" id="ARBA00023002"/>
    </source>
</evidence>
<dbReference type="EMBL" id="CP063845">
    <property type="protein sequence ID" value="UFP94920.1"/>
    <property type="molecule type" value="Genomic_DNA"/>
</dbReference>
<dbReference type="SUPFAM" id="SSF48179">
    <property type="entry name" value="6-phosphogluconate dehydrogenase C-terminal domain-like"/>
    <property type="match status" value="1"/>
</dbReference>
<name>A0ABY3PMR6_9CYAN</name>
<keyword evidence="3" id="KW-0311">Gluconate utilization</keyword>
<dbReference type="NCBIfam" id="NF007161">
    <property type="entry name" value="PRK09599.1"/>
    <property type="match status" value="1"/>
</dbReference>
<dbReference type="PANTHER" id="PTHR11811">
    <property type="entry name" value="6-PHOSPHOGLUCONATE DEHYDROGENASE"/>
    <property type="match status" value="1"/>
</dbReference>
<keyword evidence="2" id="KW-0560">Oxidoreductase</keyword>
<dbReference type="NCBIfam" id="TIGR00872">
    <property type="entry name" value="gnd_rel"/>
    <property type="match status" value="1"/>
</dbReference>
<gene>
    <name evidence="5" type="primary">gnd</name>
    <name evidence="5" type="ORF">ISF26_01330</name>
</gene>
<organism evidence="5 6">
    <name type="scientific">Gloeobacter morelensis MG652769</name>
    <dbReference type="NCBI Taxonomy" id="2781736"/>
    <lineage>
        <taxon>Bacteria</taxon>
        <taxon>Bacillati</taxon>
        <taxon>Cyanobacteriota</taxon>
        <taxon>Cyanophyceae</taxon>
        <taxon>Gloeobacterales</taxon>
        <taxon>Gloeobacteraceae</taxon>
        <taxon>Gloeobacter</taxon>
        <taxon>Gloeobacter morelensis</taxon>
    </lineage>
</organism>
<accession>A0ABY3PMR6</accession>
<dbReference type="InterPro" id="IPR008927">
    <property type="entry name" value="6-PGluconate_DH-like_C_sf"/>
</dbReference>
<feature type="domain" description="6-phosphogluconate dehydrogenase C-terminal" evidence="4">
    <location>
        <begin position="185"/>
        <end position="327"/>
    </location>
</feature>
<comment type="similarity">
    <text evidence="1">Belongs to the 6-phosphogluconate dehydrogenase family.</text>
</comment>
<dbReference type="SUPFAM" id="SSF51735">
    <property type="entry name" value="NAD(P)-binding Rossmann-fold domains"/>
    <property type="match status" value="1"/>
</dbReference>
<dbReference type="InterPro" id="IPR006115">
    <property type="entry name" value="6PGDH_NADP-bd"/>
</dbReference>
<evidence type="ECO:0000313" key="6">
    <source>
        <dbReference type="Proteomes" id="UP001054846"/>
    </source>
</evidence>
<dbReference type="Gene3D" id="3.40.50.720">
    <property type="entry name" value="NAD(P)-binding Rossmann-like Domain"/>
    <property type="match status" value="1"/>
</dbReference>
<evidence type="ECO:0000256" key="3">
    <source>
        <dbReference type="ARBA" id="ARBA00023064"/>
    </source>
</evidence>